<feature type="region of interest" description="Disordered" evidence="1">
    <location>
        <begin position="55"/>
        <end position="96"/>
    </location>
</feature>
<reference evidence="4" key="3">
    <citation type="journal article" date="2005" name="Nature">
        <title>The map-based sequence of the rice genome.</title>
        <authorList>
            <consortium name="International rice genome sequencing project (IRGSP)"/>
            <person name="Matsumoto T."/>
            <person name="Wu J."/>
            <person name="Kanamori H."/>
            <person name="Katayose Y."/>
            <person name="Fujisawa M."/>
            <person name="Namiki N."/>
            <person name="Mizuno H."/>
            <person name="Yamamoto K."/>
            <person name="Antonio B.A."/>
            <person name="Baba T."/>
            <person name="Sakata K."/>
            <person name="Nagamura Y."/>
            <person name="Aoki H."/>
            <person name="Arikawa K."/>
            <person name="Arita K."/>
            <person name="Bito T."/>
            <person name="Chiden Y."/>
            <person name="Fujitsuka N."/>
            <person name="Fukunaka R."/>
            <person name="Hamada M."/>
            <person name="Harada C."/>
            <person name="Hayashi A."/>
            <person name="Hijishita S."/>
            <person name="Honda M."/>
            <person name="Hosokawa S."/>
            <person name="Ichikawa Y."/>
            <person name="Idonuma A."/>
            <person name="Iijima M."/>
            <person name="Ikeda M."/>
            <person name="Ikeno M."/>
            <person name="Ito K."/>
            <person name="Ito S."/>
            <person name="Ito T."/>
            <person name="Ito Y."/>
            <person name="Ito Y."/>
            <person name="Iwabuchi A."/>
            <person name="Kamiya K."/>
            <person name="Karasawa W."/>
            <person name="Kurita K."/>
            <person name="Katagiri S."/>
            <person name="Kikuta A."/>
            <person name="Kobayashi H."/>
            <person name="Kobayashi N."/>
            <person name="Machita K."/>
            <person name="Maehara T."/>
            <person name="Masukawa M."/>
            <person name="Mizubayashi T."/>
            <person name="Mukai Y."/>
            <person name="Nagasaki H."/>
            <person name="Nagata Y."/>
            <person name="Naito S."/>
            <person name="Nakashima M."/>
            <person name="Nakama Y."/>
            <person name="Nakamichi Y."/>
            <person name="Nakamura M."/>
            <person name="Meguro A."/>
            <person name="Negishi M."/>
            <person name="Ohta I."/>
            <person name="Ohta T."/>
            <person name="Okamoto M."/>
            <person name="Ono N."/>
            <person name="Saji S."/>
            <person name="Sakaguchi M."/>
            <person name="Sakai K."/>
            <person name="Shibata M."/>
            <person name="Shimokawa T."/>
            <person name="Song J."/>
            <person name="Takazaki Y."/>
            <person name="Terasawa K."/>
            <person name="Tsugane M."/>
            <person name="Tsuji K."/>
            <person name="Ueda S."/>
            <person name="Waki K."/>
            <person name="Yamagata H."/>
            <person name="Yamamoto M."/>
            <person name="Yamamoto S."/>
            <person name="Yamane H."/>
            <person name="Yoshiki S."/>
            <person name="Yoshihara R."/>
            <person name="Yukawa K."/>
            <person name="Zhong H."/>
            <person name="Yano M."/>
            <person name="Yuan Q."/>
            <person name="Ouyang S."/>
            <person name="Liu J."/>
            <person name="Jones K.M."/>
            <person name="Gansberger K."/>
            <person name="Moffat K."/>
            <person name="Hill J."/>
            <person name="Bera J."/>
            <person name="Fadrosh D."/>
            <person name="Jin S."/>
            <person name="Johri S."/>
            <person name="Kim M."/>
            <person name="Overton L."/>
            <person name="Reardon M."/>
            <person name="Tsitrin T."/>
            <person name="Vuong H."/>
            <person name="Weaver B."/>
            <person name="Ciecko A."/>
            <person name="Tallon L."/>
            <person name="Jackson J."/>
            <person name="Pai G."/>
            <person name="Aken S.V."/>
            <person name="Utterback T."/>
            <person name="Reidmuller S."/>
            <person name="Feldblyum T."/>
            <person name="Hsiao J."/>
            <person name="Zismann V."/>
            <person name="Iobst S."/>
            <person name="de Vazeille A.R."/>
            <person name="Buell C.R."/>
            <person name="Ying K."/>
            <person name="Li Y."/>
            <person name="Lu T."/>
            <person name="Huang Y."/>
            <person name="Zhao Q."/>
            <person name="Feng Q."/>
            <person name="Zhang L."/>
            <person name="Zhu J."/>
            <person name="Weng Q."/>
            <person name="Mu J."/>
            <person name="Lu Y."/>
            <person name="Fan D."/>
            <person name="Liu Y."/>
            <person name="Guan J."/>
            <person name="Zhang Y."/>
            <person name="Yu S."/>
            <person name="Liu X."/>
            <person name="Zhang Y."/>
            <person name="Hong G."/>
            <person name="Han B."/>
            <person name="Choisne N."/>
            <person name="Demange N."/>
            <person name="Orjeda G."/>
            <person name="Samain S."/>
            <person name="Cattolico L."/>
            <person name="Pelletier E."/>
            <person name="Couloux A."/>
            <person name="Segurens B."/>
            <person name="Wincker P."/>
            <person name="D'Hont A."/>
            <person name="Scarpelli C."/>
            <person name="Weissenbach J."/>
            <person name="Salanoubat M."/>
            <person name="Quetier F."/>
            <person name="Yu Y."/>
            <person name="Kim H.R."/>
            <person name="Rambo T."/>
            <person name="Currie J."/>
            <person name="Collura K."/>
            <person name="Luo M."/>
            <person name="Yang T."/>
            <person name="Ammiraju J.S.S."/>
            <person name="Engler F."/>
            <person name="Soderlund C."/>
            <person name="Wing R.A."/>
            <person name="Palmer L.E."/>
            <person name="de la Bastide M."/>
            <person name="Spiegel L."/>
            <person name="Nascimento L."/>
            <person name="Zutavern T."/>
            <person name="O'Shaughnessy A."/>
            <person name="Dike S."/>
            <person name="Dedhia N."/>
            <person name="Preston R."/>
            <person name="Balija V."/>
            <person name="McCombie W.R."/>
            <person name="Chow T."/>
            <person name="Chen H."/>
            <person name="Chung M."/>
            <person name="Chen C."/>
            <person name="Shaw J."/>
            <person name="Wu H."/>
            <person name="Hsiao K."/>
            <person name="Chao Y."/>
            <person name="Chu M."/>
            <person name="Cheng C."/>
            <person name="Hour A."/>
            <person name="Lee P."/>
            <person name="Lin S."/>
            <person name="Lin Y."/>
            <person name="Liou J."/>
            <person name="Liu S."/>
            <person name="Hsing Y."/>
            <person name="Raghuvanshi S."/>
            <person name="Mohanty A."/>
            <person name="Bharti A.K."/>
            <person name="Gaur A."/>
            <person name="Gupta V."/>
            <person name="Kumar D."/>
            <person name="Ravi V."/>
            <person name="Vij S."/>
            <person name="Kapur A."/>
            <person name="Khurana P."/>
            <person name="Khurana P."/>
            <person name="Khurana J.P."/>
            <person name="Tyagi A.K."/>
            <person name="Gaikwad K."/>
            <person name="Singh A."/>
            <person name="Dalal V."/>
            <person name="Srivastava S."/>
            <person name="Dixit A."/>
            <person name="Pal A.K."/>
            <person name="Ghazi I.A."/>
            <person name="Yadav M."/>
            <person name="Pandit A."/>
            <person name="Bhargava A."/>
            <person name="Sureshbabu K."/>
            <person name="Batra K."/>
            <person name="Sharma T.R."/>
            <person name="Mohapatra T."/>
            <person name="Singh N.K."/>
            <person name="Messing J."/>
            <person name="Nelson A.B."/>
            <person name="Fuks G."/>
            <person name="Kavchok S."/>
            <person name="Keizer G."/>
            <person name="Linton E."/>
            <person name="Llaca V."/>
            <person name="Song R."/>
            <person name="Tanyolac B."/>
            <person name="Young S."/>
            <person name="Ho-Il K."/>
            <person name="Hahn J.H."/>
            <person name="Sangsakoo G."/>
            <person name="Vanavichit A."/>
            <person name="de Mattos Luiz.A.T."/>
            <person name="Zimmer P.D."/>
            <person name="Malone G."/>
            <person name="Dellagostin O."/>
            <person name="de Oliveira A.C."/>
            <person name="Bevan M."/>
            <person name="Bancroft I."/>
            <person name="Minx P."/>
            <person name="Cordum H."/>
            <person name="Wilson R."/>
            <person name="Cheng Z."/>
            <person name="Jin W."/>
            <person name="Jiang J."/>
            <person name="Leong S.A."/>
            <person name="Iwama H."/>
            <person name="Gojobori T."/>
            <person name="Itoh T."/>
            <person name="Niimura Y."/>
            <person name="Fujii Y."/>
            <person name="Habara T."/>
            <person name="Sakai H."/>
            <person name="Sato Y."/>
            <person name="Wilson G."/>
            <person name="Kumar K."/>
            <person name="McCouch S."/>
            <person name="Juretic N."/>
            <person name="Hoen D."/>
            <person name="Wright S."/>
            <person name="Bruskiewich R."/>
            <person name="Bureau T."/>
            <person name="Miyao A."/>
            <person name="Hirochika H."/>
            <person name="Nishikawa T."/>
            <person name="Kadowaki K."/>
            <person name="Sugiura M."/>
            <person name="Burr B."/>
            <person name="Sasaki T."/>
        </authorList>
    </citation>
    <scope>NUCLEOTIDE SEQUENCE [LARGE SCALE GENOMIC DNA]</scope>
    <source>
        <strain evidence="4">cv. Nipponbare</strain>
    </source>
</reference>
<evidence type="ECO:0000313" key="2">
    <source>
        <dbReference type="EMBL" id="BAD22901.1"/>
    </source>
</evidence>
<feature type="compositionally biased region" description="Low complexity" evidence="1">
    <location>
        <begin position="135"/>
        <end position="150"/>
    </location>
</feature>
<protein>
    <submittedName>
        <fullName evidence="3">Uncharacterized protein</fullName>
    </submittedName>
</protein>
<evidence type="ECO:0000313" key="3">
    <source>
        <dbReference type="EMBL" id="BAD23205.1"/>
    </source>
</evidence>
<dbReference type="EMBL" id="AP004022">
    <property type="protein sequence ID" value="BAD22901.1"/>
    <property type="molecule type" value="Genomic_DNA"/>
</dbReference>
<feature type="region of interest" description="Disordered" evidence="1">
    <location>
        <begin position="135"/>
        <end position="246"/>
    </location>
</feature>
<proteinExistence type="predicted"/>
<accession>Q6K6D2</accession>
<dbReference type="Proteomes" id="UP000000763">
    <property type="component" value="Chromosome 2"/>
</dbReference>
<feature type="compositionally biased region" description="Basic and acidic residues" evidence="1">
    <location>
        <begin position="80"/>
        <end position="96"/>
    </location>
</feature>
<evidence type="ECO:0000256" key="1">
    <source>
        <dbReference type="SAM" id="MobiDB-lite"/>
    </source>
</evidence>
<name>Q6K6D2_ORYSJ</name>
<dbReference type="AlphaFoldDB" id="Q6K6D2"/>
<reference evidence="3" key="2">
    <citation type="submission" date="2002-04" db="EMBL/GenBank/DDBJ databases">
        <title>Oryza sativa nipponbare(GA3) genomic DNA, chromosome 2, PAC clone:P0654A08.</title>
        <authorList>
            <person name="Sasaki T."/>
            <person name="Matsumoto T."/>
            <person name="Katayose Y."/>
        </authorList>
    </citation>
    <scope>NUCLEOTIDE SEQUENCE</scope>
</reference>
<organism evidence="3 4">
    <name type="scientific">Oryza sativa subsp. japonica</name>
    <name type="common">Rice</name>
    <dbReference type="NCBI Taxonomy" id="39947"/>
    <lineage>
        <taxon>Eukaryota</taxon>
        <taxon>Viridiplantae</taxon>
        <taxon>Streptophyta</taxon>
        <taxon>Embryophyta</taxon>
        <taxon>Tracheophyta</taxon>
        <taxon>Spermatophyta</taxon>
        <taxon>Magnoliopsida</taxon>
        <taxon>Liliopsida</taxon>
        <taxon>Poales</taxon>
        <taxon>Poaceae</taxon>
        <taxon>BOP clade</taxon>
        <taxon>Oryzoideae</taxon>
        <taxon>Oryzeae</taxon>
        <taxon>Oryzinae</taxon>
        <taxon>Oryza</taxon>
        <taxon>Oryza sativa</taxon>
    </lineage>
</organism>
<gene>
    <name evidence="2" type="ORF">OJ1126_B06.4</name>
    <name evidence="3" type="ORF">P0654A08.35</name>
</gene>
<feature type="compositionally biased region" description="Basic and acidic residues" evidence="1">
    <location>
        <begin position="220"/>
        <end position="246"/>
    </location>
</feature>
<dbReference type="EMBL" id="AP005069">
    <property type="protein sequence ID" value="BAD23205.1"/>
    <property type="molecule type" value="Genomic_DNA"/>
</dbReference>
<reference evidence="4" key="4">
    <citation type="journal article" date="2008" name="Nucleic Acids Res.">
        <title>The rice annotation project database (RAP-DB): 2008 update.</title>
        <authorList>
            <consortium name="The rice annotation project (RAP)"/>
        </authorList>
    </citation>
    <scope>GENOME REANNOTATION</scope>
    <source>
        <strain evidence="4">cv. Nipponbare</strain>
    </source>
</reference>
<reference evidence="2" key="1">
    <citation type="submission" date="2001-08" db="EMBL/GenBank/DDBJ databases">
        <title>Oryza sativa nipponbare(GA3) genomic DNA, chromosome 2, BAC clone:OJ1126_B06.</title>
        <authorList>
            <person name="Sasaki T."/>
            <person name="Matsumoto T."/>
            <person name="Yamamoto K."/>
        </authorList>
    </citation>
    <scope>NUCLEOTIDE SEQUENCE</scope>
</reference>
<sequence>MISSPTNHSYYPPIIRTPRIIHKIPKYIKLHFLSPNTSQIIHKITKSYPQNHSHITHHTYQNKKSTSLRSAAHIRKRNPHRIDRPHTSHRSEKNHIAEIRCRSSAALPASRPAASSSAAAWGALPPATRLLGGRCPPAAASGSAARPGSAVATPDPPASLAACSAARRRPRRLPARPPASLASLAARRRPRRPPARPLATSRPSLPPRAARPHVVGGGGGREEKRRERNGRGEGMEDWVRLRMEKG</sequence>
<evidence type="ECO:0000313" key="4">
    <source>
        <dbReference type="Proteomes" id="UP000000763"/>
    </source>
</evidence>